<dbReference type="NCBIfam" id="TIGR02785">
    <property type="entry name" value="addA_Gpos"/>
    <property type="match status" value="1"/>
</dbReference>
<feature type="binding site" evidence="14">
    <location>
        <begin position="25"/>
        <end position="32"/>
    </location>
    <ligand>
        <name>ATP</name>
        <dbReference type="ChEBI" id="CHEBI:30616"/>
    </ligand>
</feature>
<dbReference type="SUPFAM" id="SSF52540">
    <property type="entry name" value="P-loop containing nucleoside triphosphate hydrolases"/>
    <property type="match status" value="1"/>
</dbReference>
<keyword evidence="2 13" id="KW-0547">Nucleotide-binding</keyword>
<protein>
    <recommendedName>
        <fullName evidence="13">ATP-dependent helicase/nuclease subunit A</fullName>
        <ecNumber evidence="13">3.1.-.-</ecNumber>
        <ecNumber evidence="13">5.6.2.4</ecNumber>
    </recommendedName>
    <alternativeName>
        <fullName evidence="13">ATP-dependent helicase/nuclease AddA</fullName>
    </alternativeName>
    <alternativeName>
        <fullName evidence="13">DNA 3'-5' helicase AddA</fullName>
    </alternativeName>
</protein>
<dbReference type="EMBL" id="AZDI01000008">
    <property type="protein sequence ID" value="KRK45484.1"/>
    <property type="molecule type" value="Genomic_DNA"/>
</dbReference>
<dbReference type="STRING" id="1423719.FC66_GL001452"/>
<evidence type="ECO:0000259" key="16">
    <source>
        <dbReference type="PROSITE" id="PS51198"/>
    </source>
</evidence>
<dbReference type="PATRIC" id="fig|1423719.4.peg.1477"/>
<comment type="cofactor">
    <cofactor evidence="13">
        <name>Mg(2+)</name>
        <dbReference type="ChEBI" id="CHEBI:18420"/>
    </cofactor>
</comment>
<dbReference type="PANTHER" id="PTHR11070">
    <property type="entry name" value="UVRD / RECB / PCRA DNA HELICASE FAMILY MEMBER"/>
    <property type="match status" value="1"/>
</dbReference>
<evidence type="ECO:0000256" key="15">
    <source>
        <dbReference type="SAM" id="Coils"/>
    </source>
</evidence>
<keyword evidence="1 13" id="KW-0540">Nuclease</keyword>
<dbReference type="GO" id="GO:0033202">
    <property type="term" value="C:DNA helicase complex"/>
    <property type="evidence" value="ECO:0007669"/>
    <property type="project" value="TreeGrafter"/>
</dbReference>
<dbReference type="InterPro" id="IPR014016">
    <property type="entry name" value="UvrD-like_ATP-bd"/>
</dbReference>
<dbReference type="Pfam" id="PF13361">
    <property type="entry name" value="UvrD_C"/>
    <property type="match status" value="1"/>
</dbReference>
<name>A0A0R1HGE4_9LACO</name>
<keyword evidence="4 13" id="KW-0378">Hydrolase</keyword>
<comment type="similarity">
    <text evidence="13">Belongs to the helicase family. AddA subfamily.</text>
</comment>
<dbReference type="PANTHER" id="PTHR11070:SF48">
    <property type="entry name" value="ATP-DEPENDENT HELICASE_NUCLEASE SUBUNIT A"/>
    <property type="match status" value="1"/>
</dbReference>
<keyword evidence="10 13" id="KW-0413">Isomerase</keyword>
<evidence type="ECO:0000313" key="18">
    <source>
        <dbReference type="EMBL" id="KRK45484.1"/>
    </source>
</evidence>
<keyword evidence="3 13" id="KW-0227">DNA damage</keyword>
<dbReference type="HAMAP" id="MF_01451">
    <property type="entry name" value="AddA"/>
    <property type="match status" value="1"/>
</dbReference>
<comment type="catalytic activity">
    <reaction evidence="12 13">
        <text>ATP + H2O = ADP + phosphate + H(+)</text>
        <dbReference type="Rhea" id="RHEA:13065"/>
        <dbReference type="ChEBI" id="CHEBI:15377"/>
        <dbReference type="ChEBI" id="CHEBI:15378"/>
        <dbReference type="ChEBI" id="CHEBI:30616"/>
        <dbReference type="ChEBI" id="CHEBI:43474"/>
        <dbReference type="ChEBI" id="CHEBI:456216"/>
        <dbReference type="EC" id="5.6.2.4"/>
    </reaction>
</comment>
<dbReference type="GO" id="GO:0005829">
    <property type="term" value="C:cytosol"/>
    <property type="evidence" value="ECO:0007669"/>
    <property type="project" value="TreeGrafter"/>
</dbReference>
<feature type="domain" description="UvrD-like helicase C-terminal" evidence="17">
    <location>
        <begin position="512"/>
        <end position="806"/>
    </location>
</feature>
<comment type="catalytic activity">
    <reaction evidence="11 13">
        <text>Couples ATP hydrolysis with the unwinding of duplex DNA by translocating in the 3'-5' direction.</text>
        <dbReference type="EC" id="5.6.2.4"/>
    </reaction>
</comment>
<organism evidence="18 19">
    <name type="scientific">Dellaglioa algida DSM 15638</name>
    <dbReference type="NCBI Taxonomy" id="1423719"/>
    <lineage>
        <taxon>Bacteria</taxon>
        <taxon>Bacillati</taxon>
        <taxon>Bacillota</taxon>
        <taxon>Bacilli</taxon>
        <taxon>Lactobacillales</taxon>
        <taxon>Lactobacillaceae</taxon>
        <taxon>Dellaglioa</taxon>
    </lineage>
</organism>
<dbReference type="InterPro" id="IPR000212">
    <property type="entry name" value="DNA_helicase_UvrD/REP"/>
</dbReference>
<dbReference type="GO" id="GO:0008408">
    <property type="term" value="F:3'-5' exonuclease activity"/>
    <property type="evidence" value="ECO:0007669"/>
    <property type="project" value="UniProtKB-UniRule"/>
</dbReference>
<dbReference type="PROSITE" id="PS51198">
    <property type="entry name" value="UVRD_HELICASE_ATP_BIND"/>
    <property type="match status" value="1"/>
</dbReference>
<evidence type="ECO:0000256" key="13">
    <source>
        <dbReference type="HAMAP-Rule" id="MF_01451"/>
    </source>
</evidence>
<dbReference type="GO" id="GO:0005524">
    <property type="term" value="F:ATP binding"/>
    <property type="evidence" value="ECO:0007669"/>
    <property type="project" value="UniProtKB-UniRule"/>
</dbReference>
<keyword evidence="8 13" id="KW-0238">DNA-binding</keyword>
<dbReference type="Proteomes" id="UP000051450">
    <property type="component" value="Unassembled WGS sequence"/>
</dbReference>
<dbReference type="Gene3D" id="3.40.50.300">
    <property type="entry name" value="P-loop containing nucleotide triphosphate hydrolases"/>
    <property type="match status" value="4"/>
</dbReference>
<dbReference type="InterPro" id="IPR011604">
    <property type="entry name" value="PDDEXK-like_dom_sf"/>
</dbReference>
<evidence type="ECO:0000259" key="17">
    <source>
        <dbReference type="PROSITE" id="PS51217"/>
    </source>
</evidence>
<comment type="caution">
    <text evidence="18">The sequence shown here is derived from an EMBL/GenBank/DDBJ whole genome shotgun (WGS) entry which is preliminary data.</text>
</comment>
<reference evidence="18 19" key="1">
    <citation type="journal article" date="2015" name="Genome Announc.">
        <title>Expanding the biotechnology potential of lactobacilli through comparative genomics of 213 strains and associated genera.</title>
        <authorList>
            <person name="Sun Z."/>
            <person name="Harris H.M."/>
            <person name="McCann A."/>
            <person name="Guo C."/>
            <person name="Argimon S."/>
            <person name="Zhang W."/>
            <person name="Yang X."/>
            <person name="Jeffery I.B."/>
            <person name="Cooney J.C."/>
            <person name="Kagawa T.F."/>
            <person name="Liu W."/>
            <person name="Song Y."/>
            <person name="Salvetti E."/>
            <person name="Wrobel A."/>
            <person name="Rasinkangas P."/>
            <person name="Parkhill J."/>
            <person name="Rea M.C."/>
            <person name="O'Sullivan O."/>
            <person name="Ritari J."/>
            <person name="Douillard F.P."/>
            <person name="Paul Ross R."/>
            <person name="Yang R."/>
            <person name="Briner A.E."/>
            <person name="Felis G.E."/>
            <person name="de Vos W.M."/>
            <person name="Barrangou R."/>
            <person name="Klaenhammer T.R."/>
            <person name="Caufield P.W."/>
            <person name="Cui Y."/>
            <person name="Zhang H."/>
            <person name="O'Toole P.W."/>
        </authorList>
    </citation>
    <scope>NUCLEOTIDE SEQUENCE [LARGE SCALE GENOMIC DNA]</scope>
    <source>
        <strain evidence="18 19">DSM 15638</strain>
    </source>
</reference>
<dbReference type="PROSITE" id="PS51217">
    <property type="entry name" value="UVRD_HELICASE_CTER"/>
    <property type="match status" value="1"/>
</dbReference>
<dbReference type="GO" id="GO:0000724">
    <property type="term" value="P:double-strand break repair via homologous recombination"/>
    <property type="evidence" value="ECO:0007669"/>
    <property type="project" value="UniProtKB-UniRule"/>
</dbReference>
<dbReference type="AlphaFoldDB" id="A0A0R1HGE4"/>
<keyword evidence="9 13" id="KW-0234">DNA repair</keyword>
<evidence type="ECO:0000256" key="6">
    <source>
        <dbReference type="ARBA" id="ARBA00022839"/>
    </source>
</evidence>
<evidence type="ECO:0000256" key="5">
    <source>
        <dbReference type="ARBA" id="ARBA00022806"/>
    </source>
</evidence>
<gene>
    <name evidence="13" type="primary">addA</name>
    <name evidence="18" type="ORF">FC66_GL001452</name>
</gene>
<evidence type="ECO:0000256" key="10">
    <source>
        <dbReference type="ARBA" id="ARBA00023235"/>
    </source>
</evidence>
<evidence type="ECO:0000256" key="11">
    <source>
        <dbReference type="ARBA" id="ARBA00034617"/>
    </source>
</evidence>
<evidence type="ECO:0000256" key="2">
    <source>
        <dbReference type="ARBA" id="ARBA00022741"/>
    </source>
</evidence>
<accession>A0A0R1HGE4</accession>
<proteinExistence type="inferred from homology"/>
<comment type="function">
    <text evidence="13">The heterodimer acts as both an ATP-dependent DNA helicase and an ATP-dependent, dual-direction single-stranded exonuclease. Recognizes the chi site generating a DNA molecule suitable for the initiation of homologous recombination. The AddA nuclease domain is required for chi fragment generation; this subunit has the helicase and 3' -&gt; 5' nuclease activities.</text>
</comment>
<keyword evidence="15" id="KW-0175">Coiled coil</keyword>
<dbReference type="InterPro" id="IPR014017">
    <property type="entry name" value="DNA_helicase_UvrD-like_C"/>
</dbReference>
<comment type="subunit">
    <text evidence="13">Heterodimer of AddA and AddB/RexB.</text>
</comment>
<evidence type="ECO:0000256" key="12">
    <source>
        <dbReference type="ARBA" id="ARBA00048988"/>
    </source>
</evidence>
<feature type="coiled-coil region" evidence="15">
    <location>
        <begin position="291"/>
        <end position="322"/>
    </location>
</feature>
<evidence type="ECO:0000256" key="4">
    <source>
        <dbReference type="ARBA" id="ARBA00022801"/>
    </source>
</evidence>
<dbReference type="GO" id="GO:0043138">
    <property type="term" value="F:3'-5' DNA helicase activity"/>
    <property type="evidence" value="ECO:0007669"/>
    <property type="project" value="UniProtKB-UniRule"/>
</dbReference>
<keyword evidence="7 13" id="KW-0067">ATP-binding</keyword>
<dbReference type="GO" id="GO:0003690">
    <property type="term" value="F:double-stranded DNA binding"/>
    <property type="evidence" value="ECO:0007669"/>
    <property type="project" value="UniProtKB-UniRule"/>
</dbReference>
<evidence type="ECO:0000313" key="19">
    <source>
        <dbReference type="Proteomes" id="UP000051450"/>
    </source>
</evidence>
<keyword evidence="5 13" id="KW-0347">Helicase</keyword>
<dbReference type="InterPro" id="IPR014152">
    <property type="entry name" value="AddA"/>
</dbReference>
<evidence type="ECO:0000256" key="1">
    <source>
        <dbReference type="ARBA" id="ARBA00022722"/>
    </source>
</evidence>
<feature type="domain" description="UvrD-like helicase ATP-binding" evidence="16">
    <location>
        <begin position="4"/>
        <end position="474"/>
    </location>
</feature>
<keyword evidence="6 13" id="KW-0269">Exonuclease</keyword>
<evidence type="ECO:0000256" key="8">
    <source>
        <dbReference type="ARBA" id="ARBA00023125"/>
    </source>
</evidence>
<sequence length="1248" mass="141701">MSKFTFTPSQQRAIDESGTDILVSASAGSGKTRVLVERVIKKILAKTNIDDLLVVTFTEAAAKEMRQRIQVALQKAINETDNREDKQHLVDQLMRLPVANISTFDAFCLQLIKRYYYVIDLDPVFRMLTDVTEAALLRESVWEDLRESLYATDDAVFERLTQNFSNDRNDDGLSELVFSLFTFASSKPNPAEWLASLAATYDVGDDLVGSLYYQTTIKPLIQADLTQIQADLKTALDLSVHFSLTKHQVVTEEEIQLLVAIVQSVDDDAAWNQIHDNIRGYKLKRAPSVSAKNLEADQATAKDQIKDLKDGIKKRLTNLTERFFNLNETETLEIMAESKKLIEKLVDVIGLFSDAFSKEKRQRHMLDFNDLEHLALDILTRDSETSVQTRTALQAKYNEVLVDEYQDTNQLQEAILTRITTKNPGNMFMVGDVKQSIYGFRLADPGLFLSKDKAYKEDDSQGNRIILAENFRSVENVTAFTNLIFTQIMDNRVGQMAYDTDAKLVFGATYYPDVEQNAEVLIYESDEPETFENPDEPVEATNEQFEIDGKSEGQVALIGQRIQELMTTKTEIFDRETSEKRPVAYRDIALLVPTRKNNLVIIDMFKKMGIPVVVNDAESYFQTTEIRIMMSLLRIIDNPYQDIPLVSVLRSPIVGLDENELAYLRIGNRTDDYYQAVLTFYQNFDTFKESGFAKNIYQKIDRFLTQLSGFREIAHENQIATLIWQIYQETGFLDYVGGMPAGSQRQANLHALYNRAHAYENSSFKGLFQFVRFIEKMQERDKDLAEAPVQNVENAVSVMTIHGSKGLEFPMVFLVDATHQFNQMGMRMPYLIDDKAGIGITYLNPENRTAMDTLQKSIVKSAVIEKSEAEEMRLLYVALTRAEQRLFIVGAYANRETAIKRWQKAFQSQQLVLNAPARSGIKNFMDWIGMALVRHPQFDKSLLLDPPVVPQLLDENAVKTQFSVSFYQKKDLQQLSVSEEEVTQIDWLEATTDGMPETFGTIDVDQIDKVLNFKYPFDNLTKTTAYQAVSEVKRLFDDPTNREMDQLSIAGQGNRYVTSELAVPKFMQGVTAPTGSDIGSATHLVLQELDLTTEVTLVGIQTEIKRLVSAKVLTQEVAVLINEQHIANFFQSDLGKEVVLAGNTVQREAPFSMLLPASELFQNVESPDEKVLIHGIIDGYFIKDNELILFDYKTDKVSKDNTIEEIEKLTARYRGQLNLYGEALANMTGLKVAHKYLYLLAANRVVEV</sequence>
<dbReference type="Pfam" id="PF00580">
    <property type="entry name" value="UvrD-helicase"/>
    <property type="match status" value="1"/>
</dbReference>
<dbReference type="Gene3D" id="3.90.320.10">
    <property type="match status" value="1"/>
</dbReference>
<dbReference type="GO" id="GO:0016887">
    <property type="term" value="F:ATP hydrolysis activity"/>
    <property type="evidence" value="ECO:0007669"/>
    <property type="project" value="RHEA"/>
</dbReference>
<evidence type="ECO:0000256" key="9">
    <source>
        <dbReference type="ARBA" id="ARBA00023204"/>
    </source>
</evidence>
<keyword evidence="19" id="KW-1185">Reference proteome</keyword>
<evidence type="ECO:0000256" key="3">
    <source>
        <dbReference type="ARBA" id="ARBA00022763"/>
    </source>
</evidence>
<dbReference type="EC" id="5.6.2.4" evidence="13"/>
<evidence type="ECO:0000256" key="14">
    <source>
        <dbReference type="PROSITE-ProRule" id="PRU00560"/>
    </source>
</evidence>
<dbReference type="InterPro" id="IPR011335">
    <property type="entry name" value="Restrct_endonuc-II-like"/>
</dbReference>
<dbReference type="EC" id="3.1.-.-" evidence="13"/>
<dbReference type="InterPro" id="IPR038726">
    <property type="entry name" value="PDDEXK_AddAB-type"/>
</dbReference>
<dbReference type="SUPFAM" id="SSF52980">
    <property type="entry name" value="Restriction endonuclease-like"/>
    <property type="match status" value="1"/>
</dbReference>
<dbReference type="Pfam" id="PF12705">
    <property type="entry name" value="PDDEXK_1"/>
    <property type="match status" value="1"/>
</dbReference>
<evidence type="ECO:0000256" key="7">
    <source>
        <dbReference type="ARBA" id="ARBA00022840"/>
    </source>
</evidence>
<dbReference type="InterPro" id="IPR027417">
    <property type="entry name" value="P-loop_NTPase"/>
</dbReference>
<dbReference type="Gene3D" id="1.10.274.50">
    <property type="match status" value="1"/>
</dbReference>